<keyword evidence="8" id="KW-0804">Transcription</keyword>
<accession>A0A189PGI0</accession>
<dbReference type="EMBL" id="KT033469">
    <property type="protein sequence ID" value="ALL42294.1"/>
    <property type="molecule type" value="Genomic_DNA"/>
</dbReference>
<dbReference type="InterPro" id="IPR007944">
    <property type="entry name" value="FlhC"/>
</dbReference>
<evidence type="ECO:0000256" key="6">
    <source>
        <dbReference type="ARBA" id="ARBA00023125"/>
    </source>
</evidence>
<dbReference type="RefSeq" id="WP_011899319.1">
    <property type="nucleotide sequence ID" value="NZ_JBANEX010000129.1"/>
</dbReference>
<keyword evidence="3" id="KW-1005">Bacterial flagellum biogenesis</keyword>
<evidence type="ECO:0000313" key="10">
    <source>
        <dbReference type="EMBL" id="ALL42451.1"/>
    </source>
</evidence>
<proteinExistence type="predicted"/>
<dbReference type="EMBL" id="KT033470">
    <property type="protein sequence ID" value="ALL42451.1"/>
    <property type="molecule type" value="Genomic_DNA"/>
</dbReference>
<evidence type="ECO:0000256" key="7">
    <source>
        <dbReference type="ARBA" id="ARBA00023159"/>
    </source>
</evidence>
<sequence>MITGGSGLGQLITARHMVLAGYINYVITLETGLTYKQIRKLRQELKGEGFTVNQSKSRAVRGGATLIHSHSSKIQASLLMQLYSNIGGSSVVRSINVAALGKAFRMYHAIRKEIPGLNGTRWEAFDISDAWCLAKELRTGDAMMELCKHCNCTYFTSFNQRTCVECPYCKEQSPLKDSLDNETDKECA</sequence>
<dbReference type="GO" id="GO:0045893">
    <property type="term" value="P:positive regulation of DNA-templated transcription"/>
    <property type="evidence" value="ECO:0007669"/>
    <property type="project" value="InterPro"/>
</dbReference>
<dbReference type="GO" id="GO:1902208">
    <property type="term" value="P:regulation of bacterial-type flagellum assembly"/>
    <property type="evidence" value="ECO:0007669"/>
    <property type="project" value="InterPro"/>
</dbReference>
<geneLocation type="plasmid" evidence="9">
    <name>pAsa4b</name>
</geneLocation>
<name>A0A189PGI0_AERSS</name>
<keyword evidence="5" id="KW-0805">Transcription regulation</keyword>
<keyword evidence="1" id="KW-0963">Cytoplasm</keyword>
<organism evidence="9">
    <name type="scientific">Aeromonas salmonicida subsp. salmonicida</name>
    <dbReference type="NCBI Taxonomy" id="29491"/>
    <lineage>
        <taxon>Bacteria</taxon>
        <taxon>Pseudomonadati</taxon>
        <taxon>Pseudomonadota</taxon>
        <taxon>Gammaproteobacteria</taxon>
        <taxon>Aeromonadales</taxon>
        <taxon>Aeromonadaceae</taxon>
        <taxon>Aeromonas</taxon>
    </lineage>
</organism>
<dbReference type="GO" id="GO:0046872">
    <property type="term" value="F:metal ion binding"/>
    <property type="evidence" value="ECO:0007669"/>
    <property type="project" value="UniProtKB-KW"/>
</dbReference>
<evidence type="ECO:0000256" key="5">
    <source>
        <dbReference type="ARBA" id="ARBA00023015"/>
    </source>
</evidence>
<dbReference type="PATRIC" id="fig|29491.15.peg.151"/>
<keyword evidence="2" id="KW-0479">Metal-binding</keyword>
<dbReference type="Pfam" id="PF05280">
    <property type="entry name" value="FlhC"/>
    <property type="match status" value="1"/>
</dbReference>
<reference evidence="9" key="1">
    <citation type="submission" date="2015-06" db="EMBL/GenBank/DDBJ databases">
        <title>Antimicrobial resistance-carrying plasmid pAsa4 variants found in Aeromonas salmonicida subsp. salmonicida: general architecture, construction blocks and gene elimination.</title>
        <authorList>
            <person name="Tanaka K.H."/>
            <person name="Vincent A.T."/>
            <person name="Trudel M.V."/>
            <person name="Paquet V.E."/>
            <person name="Frenette M."/>
            <person name="Charette S.J."/>
        </authorList>
    </citation>
    <scope>NUCLEOTIDE SEQUENCE</scope>
    <source>
        <strain evidence="9">01-B522</strain>
        <strain evidence="10">JF2267</strain>
        <plasmid evidence="9">pAsa4b</plasmid>
        <plasmid evidence="10">pAsa4c</plasmid>
    </source>
</reference>
<dbReference type="GO" id="GO:0003677">
    <property type="term" value="F:DNA binding"/>
    <property type="evidence" value="ECO:0007669"/>
    <property type="project" value="UniProtKB-KW"/>
</dbReference>
<evidence type="ECO:0000256" key="4">
    <source>
        <dbReference type="ARBA" id="ARBA00022833"/>
    </source>
</evidence>
<evidence type="ECO:0000256" key="1">
    <source>
        <dbReference type="ARBA" id="ARBA00022490"/>
    </source>
</evidence>
<evidence type="ECO:0000256" key="3">
    <source>
        <dbReference type="ARBA" id="ARBA00022795"/>
    </source>
</evidence>
<keyword evidence="4" id="KW-0862">Zinc</keyword>
<dbReference type="GO" id="GO:0044781">
    <property type="term" value="P:bacterial-type flagellum organization"/>
    <property type="evidence" value="ECO:0007669"/>
    <property type="project" value="UniProtKB-KW"/>
</dbReference>
<geneLocation type="plasmid" evidence="10">
    <name>pAsa4c</name>
</geneLocation>
<keyword evidence="9" id="KW-0614">Plasmid</keyword>
<dbReference type="AlphaFoldDB" id="A0A189PGI0"/>
<dbReference type="OMA" id="YHAIRKE"/>
<evidence type="ECO:0000313" key="9">
    <source>
        <dbReference type="EMBL" id="ALL42294.1"/>
    </source>
</evidence>
<evidence type="ECO:0000256" key="8">
    <source>
        <dbReference type="ARBA" id="ARBA00023163"/>
    </source>
</evidence>
<keyword evidence="6" id="KW-0238">DNA-binding</keyword>
<protein>
    <submittedName>
        <fullName evidence="9">Regulator</fullName>
    </submittedName>
</protein>
<dbReference type="SUPFAM" id="SSF160930">
    <property type="entry name" value="FlhC-like"/>
    <property type="match status" value="1"/>
</dbReference>
<keyword evidence="7" id="KW-0010">Activator</keyword>
<evidence type="ECO:0000256" key="2">
    <source>
        <dbReference type="ARBA" id="ARBA00022723"/>
    </source>
</evidence>